<gene>
    <name evidence="1" type="ORF">H9856_04290</name>
</gene>
<comment type="caution">
    <text evidence="1">The sequence shown here is derived from an EMBL/GenBank/DDBJ whole genome shotgun (WGS) entry which is preliminary data.</text>
</comment>
<organism evidence="1 2">
    <name type="scientific">Candidatus Limosilactobacillus merdigallinarum</name>
    <dbReference type="NCBI Taxonomy" id="2838652"/>
    <lineage>
        <taxon>Bacteria</taxon>
        <taxon>Bacillati</taxon>
        <taxon>Bacillota</taxon>
        <taxon>Bacilli</taxon>
        <taxon>Lactobacillales</taxon>
        <taxon>Lactobacillaceae</taxon>
        <taxon>Limosilactobacillus</taxon>
    </lineage>
</organism>
<dbReference type="EMBL" id="DXFH01000013">
    <property type="protein sequence ID" value="HIX35602.1"/>
    <property type="molecule type" value="Genomic_DNA"/>
</dbReference>
<dbReference type="Proteomes" id="UP000824231">
    <property type="component" value="Unassembled WGS sequence"/>
</dbReference>
<evidence type="ECO:0000313" key="2">
    <source>
        <dbReference type="Proteomes" id="UP000824231"/>
    </source>
</evidence>
<evidence type="ECO:0000313" key="1">
    <source>
        <dbReference type="EMBL" id="HIX35602.1"/>
    </source>
</evidence>
<reference evidence="1" key="2">
    <citation type="submission" date="2021-04" db="EMBL/GenBank/DDBJ databases">
        <authorList>
            <person name="Gilroy R."/>
        </authorList>
    </citation>
    <scope>NUCLEOTIDE SEQUENCE</scope>
    <source>
        <strain evidence="1">ChiSxjej3B15-572</strain>
    </source>
</reference>
<sequence>MNEQDTIRALKRFFKRNYHSIYLRSALWMLKTYPQAQLDNVGDPQCRKCCQDIQTVISACTPRNQQIMQLRYVKQLKVKEVTDEMTISPTTYYIADKAALIEFSQRMQVIDPHMFDMMINQCN</sequence>
<accession>A0A9D2AL78</accession>
<name>A0A9D2AL78_9LACO</name>
<protein>
    <submittedName>
        <fullName evidence="1">DUF1492 domain-containing protein</fullName>
    </submittedName>
</protein>
<dbReference type="Pfam" id="PF07374">
    <property type="entry name" value="DUF1492"/>
    <property type="match status" value="1"/>
</dbReference>
<proteinExistence type="predicted"/>
<dbReference type="AlphaFoldDB" id="A0A9D2AL78"/>
<reference evidence="1" key="1">
    <citation type="journal article" date="2021" name="PeerJ">
        <title>Extensive microbial diversity within the chicken gut microbiome revealed by metagenomics and culture.</title>
        <authorList>
            <person name="Gilroy R."/>
            <person name="Ravi A."/>
            <person name="Getino M."/>
            <person name="Pursley I."/>
            <person name="Horton D.L."/>
            <person name="Alikhan N.F."/>
            <person name="Baker D."/>
            <person name="Gharbi K."/>
            <person name="Hall N."/>
            <person name="Watson M."/>
            <person name="Adriaenssens E.M."/>
            <person name="Foster-Nyarko E."/>
            <person name="Jarju S."/>
            <person name="Secka A."/>
            <person name="Antonio M."/>
            <person name="Oren A."/>
            <person name="Chaudhuri R.R."/>
            <person name="La Ragione R."/>
            <person name="Hildebrand F."/>
            <person name="Pallen M.J."/>
        </authorList>
    </citation>
    <scope>NUCLEOTIDE SEQUENCE</scope>
    <source>
        <strain evidence="1">ChiSxjej3B15-572</strain>
    </source>
</reference>
<dbReference type="InterPro" id="IPR010861">
    <property type="entry name" value="DUF1492"/>
</dbReference>